<name>A0A835R168_VANPL</name>
<evidence type="ECO:0000256" key="1">
    <source>
        <dbReference type="SAM" id="MobiDB-lite"/>
    </source>
</evidence>
<dbReference type="PANTHER" id="PTHR35995:SF1">
    <property type="entry name" value="OS04G0690500 PROTEIN"/>
    <property type="match status" value="1"/>
</dbReference>
<feature type="compositionally biased region" description="Low complexity" evidence="1">
    <location>
        <begin position="120"/>
        <end position="132"/>
    </location>
</feature>
<dbReference type="Proteomes" id="UP000639772">
    <property type="component" value="Unassembled WGS sequence"/>
</dbReference>
<feature type="compositionally biased region" description="Basic and acidic residues" evidence="1">
    <location>
        <begin position="141"/>
        <end position="158"/>
    </location>
</feature>
<reference evidence="3 4" key="1">
    <citation type="journal article" date="2020" name="Nat. Food">
        <title>A phased Vanilla planifolia genome enables genetic improvement of flavour and production.</title>
        <authorList>
            <person name="Hasing T."/>
            <person name="Tang H."/>
            <person name="Brym M."/>
            <person name="Khazi F."/>
            <person name="Huang T."/>
            <person name="Chambers A.H."/>
        </authorList>
    </citation>
    <scope>NUCLEOTIDE SEQUENCE [LARGE SCALE GENOMIC DNA]</scope>
    <source>
        <tissue evidence="3">Leaf</tissue>
    </source>
</reference>
<dbReference type="Pfam" id="PF05340">
    <property type="entry name" value="DUF740"/>
    <property type="match status" value="1"/>
</dbReference>
<dbReference type="OrthoDB" id="1924480at2759"/>
<proteinExistence type="predicted"/>
<feature type="region of interest" description="Disordered" evidence="1">
    <location>
        <begin position="196"/>
        <end position="228"/>
    </location>
</feature>
<feature type="transmembrane region" description="Helical" evidence="2">
    <location>
        <begin position="12"/>
        <end position="32"/>
    </location>
</feature>
<sequence length="228" mass="25268">MTTIHGWKSQLIASYALASFLPLYFTLFLLVLNSTFMSGEGDPHCSLHPKEVLVGVCALCLRERLLGLVSKRAQLPLPKDANRSLRGTKRKPSFTLPVVFTLSSFLQRFEPQHQKADVESGPGSNGSSSFSDSFISMKFEEDGRASWSNERAEEEGKRRATMVEPPKPRGMLRWHRKIGRVLQLARWRRPSMAAAAHAGRAVKVEESAGGGVRRGPDLEEGTGQSSFK</sequence>
<protein>
    <submittedName>
        <fullName evidence="3">Uncharacterized protein</fullName>
    </submittedName>
</protein>
<evidence type="ECO:0000313" key="4">
    <source>
        <dbReference type="Proteomes" id="UP000639772"/>
    </source>
</evidence>
<accession>A0A835R168</accession>
<evidence type="ECO:0000256" key="2">
    <source>
        <dbReference type="SAM" id="Phobius"/>
    </source>
</evidence>
<organism evidence="3 4">
    <name type="scientific">Vanilla planifolia</name>
    <name type="common">Vanilla</name>
    <dbReference type="NCBI Taxonomy" id="51239"/>
    <lineage>
        <taxon>Eukaryota</taxon>
        <taxon>Viridiplantae</taxon>
        <taxon>Streptophyta</taxon>
        <taxon>Embryophyta</taxon>
        <taxon>Tracheophyta</taxon>
        <taxon>Spermatophyta</taxon>
        <taxon>Magnoliopsida</taxon>
        <taxon>Liliopsida</taxon>
        <taxon>Asparagales</taxon>
        <taxon>Orchidaceae</taxon>
        <taxon>Vanilloideae</taxon>
        <taxon>Vanilleae</taxon>
        <taxon>Vanilla</taxon>
    </lineage>
</organism>
<comment type="caution">
    <text evidence="3">The sequence shown here is derived from an EMBL/GenBank/DDBJ whole genome shotgun (WGS) entry which is preliminary data.</text>
</comment>
<dbReference type="AlphaFoldDB" id="A0A835R168"/>
<keyword evidence="2" id="KW-1133">Transmembrane helix</keyword>
<dbReference type="InterPro" id="IPR008004">
    <property type="entry name" value="OCTOPUS-like"/>
</dbReference>
<dbReference type="PANTHER" id="PTHR35995">
    <property type="entry name" value="OS04G0690500 PROTEIN"/>
    <property type="match status" value="1"/>
</dbReference>
<keyword evidence="2" id="KW-0472">Membrane</keyword>
<gene>
    <name evidence="3" type="ORF">HPP92_011644</name>
</gene>
<feature type="region of interest" description="Disordered" evidence="1">
    <location>
        <begin position="141"/>
        <end position="167"/>
    </location>
</feature>
<dbReference type="EMBL" id="JADCNM010000005">
    <property type="protein sequence ID" value="KAG0483560.1"/>
    <property type="molecule type" value="Genomic_DNA"/>
</dbReference>
<feature type="region of interest" description="Disordered" evidence="1">
    <location>
        <begin position="113"/>
        <end position="132"/>
    </location>
</feature>
<keyword evidence="2" id="KW-0812">Transmembrane</keyword>
<evidence type="ECO:0000313" key="3">
    <source>
        <dbReference type="EMBL" id="KAG0483560.1"/>
    </source>
</evidence>